<dbReference type="InterPro" id="IPR040046">
    <property type="entry name" value="FAM228"/>
</dbReference>
<gene>
    <name evidence="4" type="primary">FAM228A</name>
</gene>
<evidence type="ECO:0000313" key="3">
    <source>
        <dbReference type="Proteomes" id="UP000504640"/>
    </source>
</evidence>
<dbReference type="PANTHER" id="PTHR28584">
    <property type="entry name" value="FAMILY WITH SEQUENCE SIMILARITY 228 MEMBER A"/>
    <property type="match status" value="1"/>
</dbReference>
<accession>A0A6J3J4S3</accession>
<keyword evidence="3" id="KW-1185">Reference proteome</keyword>
<protein>
    <submittedName>
        <fullName evidence="4">Protein FAM228A</fullName>
    </submittedName>
</protein>
<proteinExistence type="inferred from homology"/>
<dbReference type="AlphaFoldDB" id="A0A6J3J4S3"/>
<evidence type="ECO:0000256" key="1">
    <source>
        <dbReference type="ARBA" id="ARBA00007753"/>
    </source>
</evidence>
<organism evidence="3 4">
    <name type="scientific">Sapajus apella</name>
    <name type="common">Brown-capped capuchin</name>
    <name type="synonym">Cebus apella</name>
    <dbReference type="NCBI Taxonomy" id="9515"/>
    <lineage>
        <taxon>Eukaryota</taxon>
        <taxon>Metazoa</taxon>
        <taxon>Chordata</taxon>
        <taxon>Craniata</taxon>
        <taxon>Vertebrata</taxon>
        <taxon>Euteleostomi</taxon>
        <taxon>Mammalia</taxon>
        <taxon>Eutheria</taxon>
        <taxon>Euarchontoglires</taxon>
        <taxon>Primates</taxon>
        <taxon>Haplorrhini</taxon>
        <taxon>Platyrrhini</taxon>
        <taxon>Cebidae</taxon>
        <taxon>Cebinae</taxon>
        <taxon>Sapajus</taxon>
    </lineage>
</organism>
<evidence type="ECO:0000313" key="4">
    <source>
        <dbReference type="RefSeq" id="XP_032149857.1"/>
    </source>
</evidence>
<dbReference type="PANTHER" id="PTHR28584:SF2">
    <property type="entry name" value="PROTEIN FAM228A"/>
    <property type="match status" value="1"/>
</dbReference>
<dbReference type="RefSeq" id="XP_032149857.1">
    <property type="nucleotide sequence ID" value="XM_032293966.1"/>
</dbReference>
<dbReference type="CTD" id="653140"/>
<evidence type="ECO:0000256" key="2">
    <source>
        <dbReference type="SAM" id="MobiDB-lite"/>
    </source>
</evidence>
<dbReference type="GeneID" id="116561948"/>
<feature type="region of interest" description="Disordered" evidence="2">
    <location>
        <begin position="252"/>
        <end position="271"/>
    </location>
</feature>
<comment type="similarity">
    <text evidence="1">Belongs to the FAM228 family.</text>
</comment>
<dbReference type="Proteomes" id="UP000504640">
    <property type="component" value="Unplaced"/>
</dbReference>
<reference evidence="4" key="1">
    <citation type="submission" date="2025-08" db="UniProtKB">
        <authorList>
            <consortium name="RefSeq"/>
        </authorList>
    </citation>
    <scope>IDENTIFICATION</scope>
    <source>
        <tissue evidence="4">Blood</tissue>
    </source>
</reference>
<sequence length="300" mass="34852">MAATKTSSYDQHFRPEKLREWPEPESVSLMEVLAREDIDEAVHAILFRENSVVKRLDTYFQNLDTSKERRKEMLHKKWVENVAEPLQQRTMEKVISYKGLEKMKQENVEYYLQHSHKMVTVPPFFDPVFQRQQDMDEEKRTGLWCETGKDHSIKELKEIEKSRPPASPLRFTFALHSVILKERQKASATVRSKTCGKCSPEKLICAEKKHKRKEKKTTDLSQAEFEKQFLSSELSQKNKVGDRKGLVLGTRQQRPHSWAAGDSQQHRGPQPMGRRVMTAEVLGQHLASLQKAAGLGHPWY</sequence>
<name>A0A6J3J4S3_SAPAP</name>